<evidence type="ECO:0000313" key="3">
    <source>
        <dbReference type="Proteomes" id="UP000612712"/>
    </source>
</evidence>
<name>A0A8H9YA91_9CORY</name>
<protein>
    <submittedName>
        <fullName evidence="2">Uncharacterized protein</fullName>
    </submittedName>
</protein>
<sequence length="192" mass="20394">MGRHSLTRTTRRRPAHRAHRPALLTAPVVAAVGVLVVPGTALAAPQPALNPSGTVAAPPRTQITVEHTPTGFHAGTANEHESRPALSLVKMYIADYVFTHGDPADRDAATQMLRFSDDATASRLYAKYPQSITDTAAAYGLTDTRAAAHWGNSTTSTADSVRYLEAKKRQNMTDPVLTALATASPVAADGYH</sequence>
<evidence type="ECO:0000313" key="2">
    <source>
        <dbReference type="EMBL" id="MBB3115612.1"/>
    </source>
</evidence>
<organism evidence="2 3">
    <name type="scientific">Corynebacterium bovis DSM 20582 = CIP 54.80</name>
    <dbReference type="NCBI Taxonomy" id="927655"/>
    <lineage>
        <taxon>Bacteria</taxon>
        <taxon>Bacillati</taxon>
        <taxon>Actinomycetota</taxon>
        <taxon>Actinomycetes</taxon>
        <taxon>Mycobacteriales</taxon>
        <taxon>Corynebacteriaceae</taxon>
        <taxon>Corynebacterium</taxon>
    </lineage>
</organism>
<dbReference type="AlphaFoldDB" id="A0A8H9YA91"/>
<dbReference type="InterPro" id="IPR012338">
    <property type="entry name" value="Beta-lactam/transpept-like"/>
</dbReference>
<evidence type="ECO:0000256" key="1">
    <source>
        <dbReference type="SAM" id="MobiDB-lite"/>
    </source>
</evidence>
<proteinExistence type="predicted"/>
<feature type="region of interest" description="Disordered" evidence="1">
    <location>
        <begin position="1"/>
        <end position="20"/>
    </location>
</feature>
<dbReference type="EMBL" id="JACHWT010000003">
    <property type="protein sequence ID" value="MBB3115612.1"/>
    <property type="molecule type" value="Genomic_DNA"/>
</dbReference>
<accession>A0A8H9YA91</accession>
<comment type="caution">
    <text evidence="2">The sequence shown here is derived from an EMBL/GenBank/DDBJ whole genome shotgun (WGS) entry which is preliminary data.</text>
</comment>
<dbReference type="Gene3D" id="3.40.710.10">
    <property type="entry name" value="DD-peptidase/beta-lactamase superfamily"/>
    <property type="match status" value="1"/>
</dbReference>
<dbReference type="RefSeq" id="WP_010267156.1">
    <property type="nucleotide sequence ID" value="NZ_AENJ01000111.1"/>
</dbReference>
<dbReference type="SUPFAM" id="SSF56601">
    <property type="entry name" value="beta-lactamase/transpeptidase-like"/>
    <property type="match status" value="1"/>
</dbReference>
<dbReference type="Proteomes" id="UP000612712">
    <property type="component" value="Unassembled WGS sequence"/>
</dbReference>
<gene>
    <name evidence="2" type="ORF">FHU32_000828</name>
</gene>
<reference evidence="2" key="1">
    <citation type="submission" date="2020-08" db="EMBL/GenBank/DDBJ databases">
        <title>Sequencing the genomes of 1000 actinobacteria strains.</title>
        <authorList>
            <person name="Klenk H.-P."/>
        </authorList>
    </citation>
    <scope>NUCLEOTIDE SEQUENCE</scope>
    <source>
        <strain evidence="2">DSM 20582</strain>
    </source>
</reference>